<evidence type="ECO:0000313" key="4">
    <source>
        <dbReference type="Proteomes" id="UP000275331"/>
    </source>
</evidence>
<sequence length="373" mass="40566">MTRRLRLGMVGGGEGAFIGAVHRIAARLDDQFELVAGAFSSRADVAARSGAALFIAPDRSYASWQEMAEREAAREDGIDVVSIVTPNHLHVPVAQAFLERGIHVICDKPLGISLDEGRALAKTVRDSGCRFILTHNYSALPMVREARARVAAGELGDIRRIEVEYLQGWLSERLEETDNKQARWRGDPALAGAGAIGDIGTHAWQLAAFVSGMEPVSLRGELMTRVEGRRLDDEVVADMRYANGAHGRLLASQVAGGYLNDLRLRIIGSRASLSFHQQHPEQLVIHPQGASSYTVTRNGPDNRDETRALCRTPAGHPEGYLEGFAQIYREAAQLIRGESDAPLLPGIDAGIAGMKFIETVKASSARGGEWLTW</sequence>
<dbReference type="PANTHER" id="PTHR43708:SF3">
    <property type="entry name" value="OXIDOREDUCTASE"/>
    <property type="match status" value="1"/>
</dbReference>
<dbReference type="Pfam" id="PF01408">
    <property type="entry name" value="GFO_IDH_MocA"/>
    <property type="match status" value="1"/>
</dbReference>
<dbReference type="RefSeq" id="WP_125295187.1">
    <property type="nucleotide sequence ID" value="NZ_JAPTZM010000001.1"/>
</dbReference>
<dbReference type="Proteomes" id="UP000275331">
    <property type="component" value="Unassembled WGS sequence"/>
</dbReference>
<dbReference type="EMBL" id="RHXB01000017">
    <property type="protein sequence ID" value="RSE22545.1"/>
    <property type="molecule type" value="Genomic_DNA"/>
</dbReference>
<dbReference type="PANTHER" id="PTHR43708">
    <property type="entry name" value="CONSERVED EXPRESSED OXIDOREDUCTASE (EUROFUNG)"/>
    <property type="match status" value="1"/>
</dbReference>
<dbReference type="GO" id="GO:0000166">
    <property type="term" value="F:nucleotide binding"/>
    <property type="evidence" value="ECO:0007669"/>
    <property type="project" value="InterPro"/>
</dbReference>
<feature type="domain" description="Gfo/Idh/MocA-like oxidoreductase N-terminal" evidence="1">
    <location>
        <begin position="6"/>
        <end position="134"/>
    </location>
</feature>
<dbReference type="OrthoDB" id="9801953at2"/>
<reference evidence="3 4" key="1">
    <citation type="submission" date="2018-10" db="EMBL/GenBank/DDBJ databases">
        <title>Transmission dynamics of multidrug resistant bacteria on intensive care unit surfaces.</title>
        <authorList>
            <person name="D'Souza A.W."/>
            <person name="Potter R.F."/>
            <person name="Wallace M."/>
            <person name="Shupe A."/>
            <person name="Patel S."/>
            <person name="Sun S."/>
            <person name="Gul D."/>
            <person name="Kwon J.H."/>
            <person name="Andleeb S."/>
            <person name="Burnham C.-A.D."/>
            <person name="Dantas G."/>
        </authorList>
    </citation>
    <scope>NUCLEOTIDE SEQUENCE [LARGE SCALE GENOMIC DNA]</scope>
    <source>
        <strain evidence="3 4">AS_373</strain>
    </source>
</reference>
<evidence type="ECO:0000259" key="2">
    <source>
        <dbReference type="Pfam" id="PF22725"/>
    </source>
</evidence>
<comment type="caution">
    <text evidence="3">The sequence shown here is derived from an EMBL/GenBank/DDBJ whole genome shotgun (WGS) entry which is preliminary data.</text>
</comment>
<proteinExistence type="predicted"/>
<gene>
    <name evidence="3" type="ORF">EGT71_20920</name>
</gene>
<dbReference type="SUPFAM" id="SSF55347">
    <property type="entry name" value="Glyceraldehyde-3-phosphate dehydrogenase-like, C-terminal domain"/>
    <property type="match status" value="1"/>
</dbReference>
<name>A0A427UPK9_9ENTR</name>
<dbReference type="InterPro" id="IPR036291">
    <property type="entry name" value="NAD(P)-bd_dom_sf"/>
</dbReference>
<dbReference type="Pfam" id="PF22725">
    <property type="entry name" value="GFO_IDH_MocA_C3"/>
    <property type="match status" value="1"/>
</dbReference>
<dbReference type="InterPro" id="IPR000683">
    <property type="entry name" value="Gfo/Idh/MocA-like_OxRdtase_N"/>
</dbReference>
<evidence type="ECO:0000313" key="3">
    <source>
        <dbReference type="EMBL" id="RSE22545.1"/>
    </source>
</evidence>
<dbReference type="Gene3D" id="3.30.360.10">
    <property type="entry name" value="Dihydrodipicolinate Reductase, domain 2"/>
    <property type="match status" value="1"/>
</dbReference>
<dbReference type="InterPro" id="IPR055170">
    <property type="entry name" value="GFO_IDH_MocA-like_dom"/>
</dbReference>
<organism evidence="3 4">
    <name type="scientific">Atlantibacter subterraneus</name>
    <dbReference type="NCBI Taxonomy" id="255519"/>
    <lineage>
        <taxon>Bacteria</taxon>
        <taxon>Pseudomonadati</taxon>
        <taxon>Pseudomonadota</taxon>
        <taxon>Gammaproteobacteria</taxon>
        <taxon>Enterobacterales</taxon>
        <taxon>Enterobacteriaceae</taxon>
        <taxon>Atlantibacter</taxon>
    </lineage>
</organism>
<evidence type="ECO:0000259" key="1">
    <source>
        <dbReference type="Pfam" id="PF01408"/>
    </source>
</evidence>
<dbReference type="AlphaFoldDB" id="A0A427UPK9"/>
<dbReference type="SUPFAM" id="SSF51735">
    <property type="entry name" value="NAD(P)-binding Rossmann-fold domains"/>
    <property type="match status" value="1"/>
</dbReference>
<dbReference type="Gene3D" id="3.40.50.720">
    <property type="entry name" value="NAD(P)-binding Rossmann-like Domain"/>
    <property type="match status" value="1"/>
</dbReference>
<accession>A0A427UPK9</accession>
<feature type="domain" description="GFO/IDH/MocA-like oxidoreductase" evidence="2">
    <location>
        <begin position="143"/>
        <end position="273"/>
    </location>
</feature>
<protein>
    <submittedName>
        <fullName evidence="3">Gfo/Idh/MocA family oxidoreductase</fullName>
    </submittedName>
</protein>
<dbReference type="InterPro" id="IPR051317">
    <property type="entry name" value="Gfo/Idh/MocA_oxidoreduct"/>
</dbReference>